<reference evidence="2 3" key="1">
    <citation type="submission" date="2024-09" db="EMBL/GenBank/DDBJ databases">
        <authorList>
            <person name="Sun Q."/>
            <person name="Mori K."/>
        </authorList>
    </citation>
    <scope>NUCLEOTIDE SEQUENCE [LARGE SCALE GENOMIC DNA]</scope>
    <source>
        <strain evidence="2 3">JCM 14321</strain>
    </source>
</reference>
<dbReference type="InterPro" id="IPR043129">
    <property type="entry name" value="ATPase_NBD"/>
</dbReference>
<dbReference type="InterPro" id="IPR000600">
    <property type="entry name" value="ROK"/>
</dbReference>
<name>A0ABV5SQZ8_9MICO</name>
<dbReference type="InterPro" id="IPR036388">
    <property type="entry name" value="WH-like_DNA-bd_sf"/>
</dbReference>
<evidence type="ECO:0000313" key="3">
    <source>
        <dbReference type="Proteomes" id="UP001589667"/>
    </source>
</evidence>
<dbReference type="Proteomes" id="UP001589667">
    <property type="component" value="Unassembled WGS sequence"/>
</dbReference>
<comment type="caution">
    <text evidence="2">The sequence shown here is derived from an EMBL/GenBank/DDBJ whole genome shotgun (WGS) entry which is preliminary data.</text>
</comment>
<dbReference type="Gene3D" id="1.10.10.10">
    <property type="entry name" value="Winged helix-like DNA-binding domain superfamily/Winged helix DNA-binding domain"/>
    <property type="match status" value="1"/>
</dbReference>
<dbReference type="SUPFAM" id="SSF53067">
    <property type="entry name" value="Actin-like ATPase domain"/>
    <property type="match status" value="1"/>
</dbReference>
<dbReference type="InterPro" id="IPR036390">
    <property type="entry name" value="WH_DNA-bd_sf"/>
</dbReference>
<evidence type="ECO:0000256" key="1">
    <source>
        <dbReference type="ARBA" id="ARBA00006479"/>
    </source>
</evidence>
<organism evidence="2 3">
    <name type="scientific">Agromyces lapidis</name>
    <dbReference type="NCBI Taxonomy" id="279574"/>
    <lineage>
        <taxon>Bacteria</taxon>
        <taxon>Bacillati</taxon>
        <taxon>Actinomycetota</taxon>
        <taxon>Actinomycetes</taxon>
        <taxon>Micrococcales</taxon>
        <taxon>Microbacteriaceae</taxon>
        <taxon>Agromyces</taxon>
    </lineage>
</organism>
<proteinExistence type="inferred from homology"/>
<dbReference type="Gene3D" id="3.30.420.40">
    <property type="match status" value="2"/>
</dbReference>
<gene>
    <name evidence="2" type="ORF">ACFFQV_10755</name>
</gene>
<dbReference type="Pfam" id="PF13412">
    <property type="entry name" value="HTH_24"/>
    <property type="match status" value="1"/>
</dbReference>
<dbReference type="PANTHER" id="PTHR18964">
    <property type="entry name" value="ROK (REPRESSOR, ORF, KINASE) FAMILY"/>
    <property type="match status" value="1"/>
</dbReference>
<keyword evidence="3" id="KW-1185">Reference proteome</keyword>
<protein>
    <submittedName>
        <fullName evidence="2">ROK family protein</fullName>
    </submittedName>
</protein>
<dbReference type="RefSeq" id="WP_157422533.1">
    <property type="nucleotide sequence ID" value="NZ_BAAANI010000002.1"/>
</dbReference>
<dbReference type="PANTHER" id="PTHR18964:SF149">
    <property type="entry name" value="BIFUNCTIONAL UDP-N-ACETYLGLUCOSAMINE 2-EPIMERASE_N-ACETYLMANNOSAMINE KINASE"/>
    <property type="match status" value="1"/>
</dbReference>
<dbReference type="SUPFAM" id="SSF46785">
    <property type="entry name" value="Winged helix' DNA-binding domain"/>
    <property type="match status" value="1"/>
</dbReference>
<dbReference type="Pfam" id="PF00480">
    <property type="entry name" value="ROK"/>
    <property type="match status" value="1"/>
</dbReference>
<comment type="similarity">
    <text evidence="1">Belongs to the ROK (NagC/XylR) family.</text>
</comment>
<dbReference type="EMBL" id="JBHMBL010000002">
    <property type="protein sequence ID" value="MFB9642768.1"/>
    <property type="molecule type" value="Genomic_DNA"/>
</dbReference>
<evidence type="ECO:0000313" key="2">
    <source>
        <dbReference type="EMBL" id="MFB9642768.1"/>
    </source>
</evidence>
<sequence length="398" mass="41179">MNAPTTRHSQGTPSWLGAVNDRVGLSALLDHGPLTRNRICELVGVSKPTASMMMSRLIAAGVVEESGQLAGSPGRNAVLYSARTDRPLGVAIAIDAFRMRARIVDAAGGDRPAVTIALPRDAAARSAVDEVSAAIREASAAAGTDPAMVHTVCIGTAGYVDPGGEGALFSETLPGWPTTGLREVLERALGITVFIENDVNLAALAERESGAGAGRDVFALLWLGNGVGTSFDVAGDLHRGTFGGAGEIGFLPLSVEAHALDEHARTSTDLVGAAAVRRIAEARGIGGADFAGVLESITASEARDEIIDEIGLRIAHISLPLLATLDPGLLVLAGPTAAVGGSRLAEAVERDIRRLSRWYPEVVATHIVGDAVLQGAHAFLTAKVREELLGRVARLAMP</sequence>
<accession>A0ABV5SQZ8</accession>